<evidence type="ECO:0000313" key="22">
    <source>
        <dbReference type="Proteomes" id="UP000216725"/>
    </source>
</evidence>
<comment type="catalytic activity">
    <reaction evidence="1">
        <text>Endohydrolysis of (1-&gt;4)-alpha-D-glucosidic linkages in polysaccharides containing three or more (1-&gt;4)-alpha-linked D-glucose units.</text>
        <dbReference type="EC" id="3.2.1.1"/>
    </reaction>
</comment>
<evidence type="ECO:0000259" key="19">
    <source>
        <dbReference type="SMART" id="SM00642"/>
    </source>
</evidence>
<dbReference type="EMBL" id="MWWR01000004">
    <property type="protein sequence ID" value="OZG52269.1"/>
    <property type="molecule type" value="Genomic_DNA"/>
</dbReference>
<keyword evidence="9" id="KW-0106">Calcium</keyword>
<dbReference type="InterPro" id="IPR017853">
    <property type="entry name" value="GH"/>
</dbReference>
<dbReference type="NCBIfam" id="TIGR02104">
    <property type="entry name" value="pulA_typeI"/>
    <property type="match status" value="1"/>
</dbReference>
<dbReference type="Pfam" id="PF00128">
    <property type="entry name" value="Alpha-amylase"/>
    <property type="match status" value="2"/>
</dbReference>
<feature type="domain" description="Carbohydrate binding module family 25" evidence="20">
    <location>
        <begin position="559"/>
        <end position="638"/>
    </location>
</feature>
<reference evidence="21 22" key="1">
    <citation type="journal article" date="2017" name="BMC Genomics">
        <title>Comparative genomic and phylogenomic analyses of the Bifidobacteriaceae family.</title>
        <authorList>
            <person name="Lugli G.A."/>
            <person name="Milani C."/>
            <person name="Turroni F."/>
            <person name="Duranti S."/>
            <person name="Mancabelli L."/>
            <person name="Mangifesta M."/>
            <person name="Ferrario C."/>
            <person name="Modesto M."/>
            <person name="Mattarelli P."/>
            <person name="Jiri K."/>
            <person name="van Sinderen D."/>
            <person name="Ventura M."/>
        </authorList>
    </citation>
    <scope>NUCLEOTIDE SEQUENCE [LARGE SCALE GENOMIC DNA]</scope>
    <source>
        <strain evidence="21 22">DSM 24742</strain>
    </source>
</reference>
<dbReference type="CDD" id="cd11341">
    <property type="entry name" value="AmyAc_Pullulanase_LD-like"/>
    <property type="match status" value="1"/>
</dbReference>
<comment type="catalytic activity">
    <reaction evidence="11">
        <text>Hydrolysis of (1-&gt;6)-alpha-D-glucosidic linkages in pullulan, amylopectin and glycogen, and in the alpha- and beta-limit dextrins of amylopectin and glycogen.</text>
        <dbReference type="EC" id="3.2.1.41"/>
    </reaction>
</comment>
<evidence type="ECO:0000256" key="9">
    <source>
        <dbReference type="ARBA" id="ARBA00022837"/>
    </source>
</evidence>
<dbReference type="PRINTS" id="PR00110">
    <property type="entry name" value="ALPHAAMYLASE"/>
</dbReference>
<dbReference type="CDD" id="cd02860">
    <property type="entry name" value="E_set_Pullulanase"/>
    <property type="match status" value="1"/>
</dbReference>
<dbReference type="InterPro" id="IPR031319">
    <property type="entry name" value="A-amylase_C"/>
</dbReference>
<organism evidence="21 22">
    <name type="scientific">Pseudoscardovia radai</name>
    <dbReference type="NCBI Taxonomy" id="987066"/>
    <lineage>
        <taxon>Bacteria</taxon>
        <taxon>Bacillati</taxon>
        <taxon>Actinomycetota</taxon>
        <taxon>Actinomycetes</taxon>
        <taxon>Bifidobacteriales</taxon>
        <taxon>Bifidobacteriaceae</taxon>
        <taxon>Pseudoscardovia</taxon>
    </lineage>
</organism>
<dbReference type="GO" id="GO:0005975">
    <property type="term" value="P:carbohydrate metabolic process"/>
    <property type="evidence" value="ECO:0007669"/>
    <property type="project" value="InterPro"/>
</dbReference>
<dbReference type="GO" id="GO:0004556">
    <property type="term" value="F:alpha-amylase activity"/>
    <property type="evidence" value="ECO:0007669"/>
    <property type="project" value="UniProtKB-EC"/>
</dbReference>
<evidence type="ECO:0000256" key="12">
    <source>
        <dbReference type="ARBA" id="ARBA00024062"/>
    </source>
</evidence>
<dbReference type="InterPro" id="IPR014756">
    <property type="entry name" value="Ig_E-set"/>
</dbReference>
<protein>
    <recommendedName>
        <fullName evidence="5">Alpha-amylase</fullName>
        <ecNumber evidence="4">3.2.1.1</ecNumber>
        <ecNumber evidence="12">3.2.1.41</ecNumber>
    </recommendedName>
    <alternativeName>
        <fullName evidence="14">1,4-alpha-D-glucan glucanohydrolase</fullName>
    </alternativeName>
    <alternativeName>
        <fullName evidence="13">Alpha-dextrin endo-1,6-alpha-glucosidase</fullName>
    </alternativeName>
    <alternativeName>
        <fullName evidence="15">Pullulan 6-glucanohydrolase</fullName>
    </alternativeName>
</protein>
<dbReference type="SUPFAM" id="SSF81296">
    <property type="entry name" value="E set domains"/>
    <property type="match status" value="1"/>
</dbReference>
<feature type="domain" description="Glycosyl hydrolase family 13 catalytic" evidence="19">
    <location>
        <begin position="61"/>
        <end position="439"/>
    </location>
</feature>
<dbReference type="Gene3D" id="2.60.40.1110">
    <property type="match status" value="2"/>
</dbReference>
<dbReference type="SUPFAM" id="SSF49313">
    <property type="entry name" value="Cadherin-like"/>
    <property type="match status" value="2"/>
</dbReference>
<evidence type="ECO:0000256" key="15">
    <source>
        <dbReference type="ARBA" id="ARBA00031076"/>
    </source>
</evidence>
<keyword evidence="6" id="KW-0479">Metal-binding</keyword>
<accession>A0A261EZG6</accession>
<dbReference type="Gene3D" id="3.20.20.80">
    <property type="entry name" value="Glycosidases"/>
    <property type="match status" value="2"/>
</dbReference>
<proteinExistence type="inferred from homology"/>
<evidence type="ECO:0000256" key="16">
    <source>
        <dbReference type="RuleBase" id="RU003615"/>
    </source>
</evidence>
<dbReference type="EC" id="3.2.1.41" evidence="12"/>
<dbReference type="Pfam" id="PF02806">
    <property type="entry name" value="Alpha-amylase_C"/>
    <property type="match status" value="1"/>
</dbReference>
<dbReference type="InterPro" id="IPR043708">
    <property type="entry name" value="DUF5648"/>
</dbReference>
<evidence type="ECO:0000256" key="14">
    <source>
        <dbReference type="ARBA" id="ARBA00030238"/>
    </source>
</evidence>
<dbReference type="SUPFAM" id="SSF51011">
    <property type="entry name" value="Glycosyl hydrolase domain"/>
    <property type="match status" value="1"/>
</dbReference>
<dbReference type="GO" id="GO:2001070">
    <property type="term" value="F:starch binding"/>
    <property type="evidence" value="ECO:0007669"/>
    <property type="project" value="InterPro"/>
</dbReference>
<dbReference type="InterPro" id="IPR011840">
    <property type="entry name" value="PulA_typeI"/>
</dbReference>
<comment type="cofactor">
    <cofactor evidence="2">
        <name>Ca(2+)</name>
        <dbReference type="ChEBI" id="CHEBI:29108"/>
    </cofactor>
</comment>
<dbReference type="InterPro" id="IPR006046">
    <property type="entry name" value="Alpha_amylase"/>
</dbReference>
<dbReference type="CDD" id="cd10315">
    <property type="entry name" value="CBM41_pullulanase"/>
    <property type="match status" value="2"/>
</dbReference>
<keyword evidence="22" id="KW-1185">Reference proteome</keyword>
<dbReference type="InterPro" id="IPR015919">
    <property type="entry name" value="Cadherin-like_sf"/>
</dbReference>
<dbReference type="Pfam" id="PF02922">
    <property type="entry name" value="CBM_48"/>
    <property type="match status" value="1"/>
</dbReference>
<evidence type="ECO:0000256" key="8">
    <source>
        <dbReference type="ARBA" id="ARBA00022801"/>
    </source>
</evidence>
<evidence type="ECO:0000256" key="6">
    <source>
        <dbReference type="ARBA" id="ARBA00022723"/>
    </source>
</evidence>
<keyword evidence="8" id="KW-0378">Hydrolase</keyword>
<dbReference type="InterPro" id="IPR004193">
    <property type="entry name" value="Glyco_hydro_13_N"/>
</dbReference>
<dbReference type="Pfam" id="PF03714">
    <property type="entry name" value="PUD"/>
    <property type="match status" value="2"/>
</dbReference>
<dbReference type="InterPro" id="IPR013780">
    <property type="entry name" value="Glyco_hydro_b"/>
</dbReference>
<dbReference type="GO" id="GO:0051060">
    <property type="term" value="F:pullulanase activity"/>
    <property type="evidence" value="ECO:0007669"/>
    <property type="project" value="UniProtKB-EC"/>
</dbReference>
<dbReference type="InterPro" id="IPR006048">
    <property type="entry name" value="A-amylase/branching_C"/>
</dbReference>
<keyword evidence="10" id="KW-0326">Glycosidase</keyword>
<dbReference type="OrthoDB" id="9763188at2"/>
<evidence type="ECO:0000256" key="4">
    <source>
        <dbReference type="ARBA" id="ARBA00012595"/>
    </source>
</evidence>
<evidence type="ECO:0000256" key="7">
    <source>
        <dbReference type="ARBA" id="ARBA00022729"/>
    </source>
</evidence>
<feature type="chain" id="PRO_5012469802" description="Alpha-amylase" evidence="17">
    <location>
        <begin position="35"/>
        <end position="1962"/>
    </location>
</feature>
<evidence type="ECO:0000256" key="11">
    <source>
        <dbReference type="ARBA" id="ARBA00023965"/>
    </source>
</evidence>
<dbReference type="InterPro" id="IPR005323">
    <property type="entry name" value="CBM41_pullulanase"/>
</dbReference>
<evidence type="ECO:0000256" key="13">
    <source>
        <dbReference type="ARBA" id="ARBA00029618"/>
    </source>
</evidence>
<feature type="domain" description="Alpha-amylase C-terminal" evidence="18">
    <location>
        <begin position="451"/>
        <end position="530"/>
    </location>
</feature>
<evidence type="ECO:0000256" key="17">
    <source>
        <dbReference type="SAM" id="SignalP"/>
    </source>
</evidence>
<dbReference type="Proteomes" id="UP000216725">
    <property type="component" value="Unassembled WGS sequence"/>
</dbReference>
<comment type="caution">
    <text evidence="21">The sequence shown here is derived from an EMBL/GenBank/DDBJ whole genome shotgun (WGS) entry which is preliminary data.</text>
</comment>
<evidence type="ECO:0000259" key="18">
    <source>
        <dbReference type="SMART" id="SM00632"/>
    </source>
</evidence>
<dbReference type="CDD" id="cd11317">
    <property type="entry name" value="AmyAc_bac_euk_AmyA"/>
    <property type="match status" value="1"/>
</dbReference>
<evidence type="ECO:0000256" key="1">
    <source>
        <dbReference type="ARBA" id="ARBA00000548"/>
    </source>
</evidence>
<dbReference type="RefSeq" id="WP_094660274.1">
    <property type="nucleotide sequence ID" value="NZ_MWWR01000004.1"/>
</dbReference>
<evidence type="ECO:0000313" key="21">
    <source>
        <dbReference type="EMBL" id="OZG52269.1"/>
    </source>
</evidence>
<evidence type="ECO:0000256" key="5">
    <source>
        <dbReference type="ARBA" id="ARBA00017303"/>
    </source>
</evidence>
<dbReference type="Gene3D" id="2.60.40.1180">
    <property type="entry name" value="Golgi alpha-mannosidase II"/>
    <property type="match status" value="2"/>
</dbReference>
<dbReference type="SMART" id="SM01066">
    <property type="entry name" value="CBM_25"/>
    <property type="match status" value="1"/>
</dbReference>
<evidence type="ECO:0000259" key="20">
    <source>
        <dbReference type="SMART" id="SM01066"/>
    </source>
</evidence>
<dbReference type="SUPFAM" id="SSF49452">
    <property type="entry name" value="Starch-binding domain-like"/>
    <property type="match status" value="2"/>
</dbReference>
<dbReference type="InterPro" id="IPR013784">
    <property type="entry name" value="Carb-bd-like_fold"/>
</dbReference>
<dbReference type="InterPro" id="IPR013783">
    <property type="entry name" value="Ig-like_fold"/>
</dbReference>
<dbReference type="Pfam" id="PF18885">
    <property type="entry name" value="DUF5648"/>
    <property type="match status" value="1"/>
</dbReference>
<dbReference type="EC" id="3.2.1.1" evidence="4"/>
<dbReference type="Pfam" id="PF05345">
    <property type="entry name" value="He_PIG"/>
    <property type="match status" value="2"/>
</dbReference>
<dbReference type="GO" id="GO:0016020">
    <property type="term" value="C:membrane"/>
    <property type="evidence" value="ECO:0007669"/>
    <property type="project" value="InterPro"/>
</dbReference>
<dbReference type="SMART" id="SM00632">
    <property type="entry name" value="Aamy_C"/>
    <property type="match status" value="1"/>
</dbReference>
<dbReference type="GO" id="GO:0005509">
    <property type="term" value="F:calcium ion binding"/>
    <property type="evidence" value="ECO:0007669"/>
    <property type="project" value="InterPro"/>
</dbReference>
<gene>
    <name evidence="21" type="ORF">PSRA_0458</name>
</gene>
<name>A0A261EZG6_9BIFI</name>
<dbReference type="InterPro" id="IPR006047">
    <property type="entry name" value="GH13_cat_dom"/>
</dbReference>
<dbReference type="InterPro" id="IPR005085">
    <property type="entry name" value="CBM25"/>
</dbReference>
<dbReference type="SMART" id="SM00642">
    <property type="entry name" value="Aamy"/>
    <property type="match status" value="1"/>
</dbReference>
<sequence length="1962" mass="208715">MRTGKWTSRLTAIVASAAMALGTVSLAPLASAFADDGDPTTTTSTNVNGAATADAFKLNSDVQVIAFQQNWNTIAQECTDTYGPEGVGFVEVSPPQESIQGSEWWTSYQPVSYKLDSKLGTEEEFKNMITTCKAAGVGIIADVVMNNTAAPDGTGKTYTGTNGSEYTPDTASFPGFATSTYPKGITADDFHTCTDKIKDYTNQTEVQQCRLLGMLDFDSESDKVQDIEADYMARMYNYGVVGFRIDAAKHINTDSLNAVKAKLAQKVGKNAADIYWIQEVIGNGSEAAGIQPPHYTQNGTVTEFGFKSEMSQAFNGNVTSLKGLADRLSGDLSSNDANVFVTNWDTERSSGTITYKDGGKYQLANAFMLAYGYGTPRLMSGYKFDSDKTFEEENTKPGAPGATATSVPDVDMNTACSTNTGDWNCEQRWTSTRGLIAFHNYVGDTTSAPVQDWQSSGNDSIAFSRGDKGFLAINNGTTALDVSYDTTLPDGEYCNVYAVEDCSQTATVADGKVTTTIPARTAVALYAGATKDSHPASTVTTDPSDPENVIEDETVKPTDTTLTIYYKNTDNYATPYIHYGIGSTWTTAPGVAMTKDEATGYWKYTIDTGGQAVSYVFNDGGDTWDNPAGGGNYSAAAGIVQETVADHASTVGAPSDYRANGKTRLVVHYKAAEGDADRALWVWGSNSNTGANLDGAQVEFTGADGWGKVAEFVTDGTWTQFGVIVKATDSWDKVGGDRTATVDATGTAEIWIDGTAADPSATLTAAPEDYVKANTAYDVNITVHYYRDDGLYFNSSDTTNKTPQWDLWTWSGSGAANGRQTFASHDDWGEVSTWTLKGYNYSAASDAAAGDIGLLRRYGGDTWASKDPDDANHFVPAASMVFDAATKTGKAEVWLVSGDPTIYTAQPNLSVKAKSAEISDYNQLTAKLSAESKKDVTATVTDADGNAVETTAVTKSGSTVTITTKDDLSITGKYSVSLKDSDGTDLGTVDAIAGAIVRTDRFDSENAYDGSDLGATNGDGTTTFKVWAPTATDVQLVTFKEATAEANDPVAMTRGDKGVWSVTIDNTADALAYEYKLTFADGTVNESTDPYATSATANGDRSVVLSNAKANAVTVDAVQGGRVSQGDAIIAETHIRDFTKSETSGVSEANRGKYLGMIETGTKNANGDATGIDYLKELGITDVQLQPFFDYASVDETKTLDDTNYNWGYDPENYNVPEGSYSSDATNPSVRVDETKEMVDGLHDAGIGVVMDVVYNHVASAADSSFNKTVPGYYFRYDSNGNLTNKSGCGNDTASERAMMRKYIVNSVTYWATAYGVDGFRFDLMGLMDTETMKEVREALDKIDPNIIVLGEGWDMAGDSVSSDTTMTTQPNAYLVDNTDGTGSTVSFFNDSIRDGLKGSVFSDTDTGYVSGKAGQENLIAHNMLGCQYDATPGATTCWNGSAQDKYANASQVVQYAEIHDNMTLYDKLRTSNPSDSDTTTMKRAELADSALFLSQGISEIQLGQEFLRTKDGNGNSYNAGDSVNALDWNRQDTYKESVDYVKGLIALRKNVKAFQYSSYADIAANSTMIKAADGVVAFQIKDADATYVVILNANDTAAKVPGLTAGTYRTMVADSKVNATNAADASKLDGVTVGSDGTYTAGALSATVLEIEIPSIVTTSLAEATANTEYTQAIETAHADTVNVYGLPEGLSYDAASGSIHGTPTKGGSYVVTVTAGNADVATPVSTTFTLAVHGTAVAIDTTDLPAAETATTYSAPVSVEGDPAPTVRVYGLPEGLAYDAATGTITGEAQKAGDYTVVISAYNKLSAPVTRVVTLSVTGDDVQNVPVYRVYNPGNGEHFYTESADERDGLVAAGWSDEGTAWLAPSKSSEAVYRMYNPVEGTHHFTSNAAERDQLVKAGWNDEGTAFYAAKTSDASAVRRAYNPNTGLHVYTLDSNEYESLVALGWQAEGDAWNSIKATA</sequence>
<dbReference type="Gene3D" id="2.60.40.10">
    <property type="entry name" value="Immunoglobulins"/>
    <property type="match status" value="4"/>
</dbReference>
<comment type="similarity">
    <text evidence="3 16">Belongs to the glycosyl hydrolase 13 family.</text>
</comment>
<evidence type="ECO:0000256" key="2">
    <source>
        <dbReference type="ARBA" id="ARBA00001913"/>
    </source>
</evidence>
<evidence type="ECO:0000256" key="10">
    <source>
        <dbReference type="ARBA" id="ARBA00023295"/>
    </source>
</evidence>
<dbReference type="SUPFAM" id="SSF51445">
    <property type="entry name" value="(Trans)glycosidases"/>
    <property type="match status" value="2"/>
</dbReference>
<evidence type="ECO:0000256" key="3">
    <source>
        <dbReference type="ARBA" id="ARBA00008061"/>
    </source>
</evidence>
<keyword evidence="7 17" id="KW-0732">Signal</keyword>
<feature type="signal peptide" evidence="17">
    <location>
        <begin position="1"/>
        <end position="34"/>
    </location>
</feature>
<dbReference type="PANTHER" id="PTHR43002">
    <property type="entry name" value="GLYCOGEN DEBRANCHING ENZYME"/>
    <property type="match status" value="1"/>
</dbReference>